<dbReference type="InterPro" id="IPR049820">
    <property type="entry name" value="Trnsprt_adja_ssu-like"/>
</dbReference>
<organism evidence="2 3">
    <name type="scientific">Paracoccus alcaliphilus</name>
    <dbReference type="NCBI Taxonomy" id="34002"/>
    <lineage>
        <taxon>Bacteria</taxon>
        <taxon>Pseudomonadati</taxon>
        <taxon>Pseudomonadota</taxon>
        <taxon>Alphaproteobacteria</taxon>
        <taxon>Rhodobacterales</taxon>
        <taxon>Paracoccaceae</taxon>
        <taxon>Paracoccus</taxon>
    </lineage>
</organism>
<proteinExistence type="predicted"/>
<keyword evidence="1" id="KW-0472">Membrane</keyword>
<dbReference type="Proteomes" id="UP000199054">
    <property type="component" value="Unassembled WGS sequence"/>
</dbReference>
<gene>
    <name evidence="2" type="ORF">SAMN04489859_107410</name>
</gene>
<evidence type="ECO:0000256" key="1">
    <source>
        <dbReference type="SAM" id="Phobius"/>
    </source>
</evidence>
<dbReference type="EMBL" id="FODE01000074">
    <property type="protein sequence ID" value="SEO34851.1"/>
    <property type="molecule type" value="Genomic_DNA"/>
</dbReference>
<evidence type="ECO:0000313" key="3">
    <source>
        <dbReference type="Proteomes" id="UP000199054"/>
    </source>
</evidence>
<name>A0A1H8NZB5_9RHOB</name>
<keyword evidence="1" id="KW-1133">Transmembrane helix</keyword>
<sequence length="43" mass="4864">MSTSFLTFYVLIWPVIVAGVLAVIARAFFGEMRKARKEGRSMI</sequence>
<feature type="transmembrane region" description="Helical" evidence="1">
    <location>
        <begin position="6"/>
        <end position="29"/>
    </location>
</feature>
<protein>
    <submittedName>
        <fullName evidence="2">Uncharacterized protein</fullName>
    </submittedName>
</protein>
<keyword evidence="3" id="KW-1185">Reference proteome</keyword>
<accession>A0A1H8NZB5</accession>
<dbReference type="AlphaFoldDB" id="A0A1H8NZB5"/>
<reference evidence="2 3" key="1">
    <citation type="submission" date="2016-10" db="EMBL/GenBank/DDBJ databases">
        <authorList>
            <person name="de Groot N.N."/>
        </authorList>
    </citation>
    <scope>NUCLEOTIDE SEQUENCE [LARGE SCALE GENOMIC DNA]</scope>
    <source>
        <strain evidence="2 3">DSM 8512</strain>
    </source>
</reference>
<keyword evidence="1" id="KW-0812">Transmembrane</keyword>
<dbReference type="RefSeq" id="WP_090617808.1">
    <property type="nucleotide sequence ID" value="NZ_CP067127.1"/>
</dbReference>
<evidence type="ECO:0000313" key="2">
    <source>
        <dbReference type="EMBL" id="SEO34851.1"/>
    </source>
</evidence>
<dbReference type="NCBIfam" id="NF038354">
    <property type="entry name" value="trnsprt_adja_43"/>
    <property type="match status" value="1"/>
</dbReference>